<comment type="caution">
    <text evidence="1">The sequence shown here is derived from an EMBL/GenBank/DDBJ whole genome shotgun (WGS) entry which is preliminary data.</text>
</comment>
<dbReference type="EMBL" id="LAJE02000285">
    <property type="protein sequence ID" value="OEO29494.1"/>
    <property type="molecule type" value="Genomic_DNA"/>
</dbReference>
<dbReference type="InterPro" id="IPR052922">
    <property type="entry name" value="Cytidylate_Kinase-2"/>
</dbReference>
<organism evidence="1 2">
    <name type="scientific">Devosia insulae DS-56</name>
    <dbReference type="NCBI Taxonomy" id="1116389"/>
    <lineage>
        <taxon>Bacteria</taxon>
        <taxon>Pseudomonadati</taxon>
        <taxon>Pseudomonadota</taxon>
        <taxon>Alphaproteobacteria</taxon>
        <taxon>Hyphomicrobiales</taxon>
        <taxon>Devosiaceae</taxon>
        <taxon>Devosia</taxon>
    </lineage>
</organism>
<evidence type="ECO:0000313" key="2">
    <source>
        <dbReference type="Proteomes" id="UP000095463"/>
    </source>
</evidence>
<dbReference type="InterPro" id="IPR027417">
    <property type="entry name" value="P-loop_NTPase"/>
</dbReference>
<dbReference type="Proteomes" id="UP000095463">
    <property type="component" value="Unassembled WGS sequence"/>
</dbReference>
<dbReference type="PANTHER" id="PTHR37816:SF1">
    <property type="entry name" value="TOXIN"/>
    <property type="match status" value="1"/>
</dbReference>
<sequence length="179" mass="20785">MPLSALGERIMICGPSNSGKSTLAVALANKIGAEPFHVDLFRHLPNTNWEQRPDEEFHALHDAAILRERWVMDGNYSSLMPQRFARATGVILLYDSHWANFRRYLWRTLFQKDRVGALAGNQDSLKWEMIRWILVVQPTRRERDRTRVRAAGLPLVEVNSMEELKRLYAEWGLTRQLSV</sequence>
<proteinExistence type="predicted"/>
<dbReference type="Gene3D" id="3.40.50.300">
    <property type="entry name" value="P-loop containing nucleotide triphosphate hydrolases"/>
    <property type="match status" value="1"/>
</dbReference>
<protein>
    <submittedName>
        <fullName evidence="1">AAA family ATPase</fullName>
    </submittedName>
</protein>
<name>A0A1E5XLV6_9HYPH</name>
<dbReference type="SUPFAM" id="SSF52540">
    <property type="entry name" value="P-loop containing nucleoside triphosphate hydrolases"/>
    <property type="match status" value="1"/>
</dbReference>
<dbReference type="AlphaFoldDB" id="A0A1E5XLV6"/>
<keyword evidence="2" id="KW-1185">Reference proteome</keyword>
<gene>
    <name evidence="1" type="ORF">VW23_025765</name>
</gene>
<evidence type="ECO:0000313" key="1">
    <source>
        <dbReference type="EMBL" id="OEO29494.1"/>
    </source>
</evidence>
<dbReference type="PANTHER" id="PTHR37816">
    <property type="entry name" value="YALI0E33011P"/>
    <property type="match status" value="1"/>
</dbReference>
<accession>A0A1E5XLV6</accession>
<reference evidence="1 2" key="1">
    <citation type="journal article" date="2015" name="Genome Announc.">
        <title>Genome Assemblies of Three Soil-Associated Devosia species: D. insulae, D. limi, and D. soli.</title>
        <authorList>
            <person name="Hassan Y.I."/>
            <person name="Lepp D."/>
            <person name="Zhou T."/>
        </authorList>
    </citation>
    <scope>NUCLEOTIDE SEQUENCE [LARGE SCALE GENOMIC DNA]</scope>
    <source>
        <strain evidence="1 2">DS-56</strain>
    </source>
</reference>